<evidence type="ECO:0000313" key="2">
    <source>
        <dbReference type="Proteomes" id="UP000032142"/>
    </source>
</evidence>
<keyword evidence="2" id="KW-1185">Reference proteome</keyword>
<name>A0A0B0P9R4_GOSAR</name>
<evidence type="ECO:0000313" key="1">
    <source>
        <dbReference type="EMBL" id="KHG20874.1"/>
    </source>
</evidence>
<sequence length="55" mass="6537">MEDHRCHAPPPHRWFTDQNQLRKSRNQEAWQSRTLVRGVQREDCSCLGFAGTWVN</sequence>
<accession>A0A0B0P9R4</accession>
<dbReference type="AlphaFoldDB" id="A0A0B0P9R4"/>
<reference evidence="2" key="1">
    <citation type="submission" date="2014-09" db="EMBL/GenBank/DDBJ databases">
        <authorList>
            <person name="Mudge J."/>
            <person name="Ramaraj T."/>
            <person name="Lindquist I.E."/>
            <person name="Bharti A.K."/>
            <person name="Sundararajan A."/>
            <person name="Cameron C.T."/>
            <person name="Woodward J.E."/>
            <person name="May G.D."/>
            <person name="Brubaker C."/>
            <person name="Broadhvest J."/>
            <person name="Wilkins T.A."/>
        </authorList>
    </citation>
    <scope>NUCLEOTIDE SEQUENCE</scope>
    <source>
        <strain evidence="2">cv. AKA8401</strain>
    </source>
</reference>
<organism evidence="1 2">
    <name type="scientific">Gossypium arboreum</name>
    <name type="common">Tree cotton</name>
    <name type="synonym">Gossypium nanking</name>
    <dbReference type="NCBI Taxonomy" id="29729"/>
    <lineage>
        <taxon>Eukaryota</taxon>
        <taxon>Viridiplantae</taxon>
        <taxon>Streptophyta</taxon>
        <taxon>Embryophyta</taxon>
        <taxon>Tracheophyta</taxon>
        <taxon>Spermatophyta</taxon>
        <taxon>Magnoliopsida</taxon>
        <taxon>eudicotyledons</taxon>
        <taxon>Gunneridae</taxon>
        <taxon>Pentapetalae</taxon>
        <taxon>rosids</taxon>
        <taxon>malvids</taxon>
        <taxon>Malvales</taxon>
        <taxon>Malvaceae</taxon>
        <taxon>Malvoideae</taxon>
        <taxon>Gossypium</taxon>
    </lineage>
</organism>
<proteinExistence type="predicted"/>
<dbReference type="Proteomes" id="UP000032142">
    <property type="component" value="Unassembled WGS sequence"/>
</dbReference>
<dbReference type="EMBL" id="KN416911">
    <property type="protein sequence ID" value="KHG20874.1"/>
    <property type="molecule type" value="Genomic_DNA"/>
</dbReference>
<protein>
    <submittedName>
        <fullName evidence="1">Uncharacterized protein</fullName>
    </submittedName>
</protein>
<gene>
    <name evidence="1" type="ORF">F383_27721</name>
</gene>